<dbReference type="Proteomes" id="UP000886653">
    <property type="component" value="Unassembled WGS sequence"/>
</dbReference>
<evidence type="ECO:0000256" key="2">
    <source>
        <dbReference type="SAM" id="SignalP"/>
    </source>
</evidence>
<evidence type="ECO:0000256" key="1">
    <source>
        <dbReference type="SAM" id="MobiDB-lite"/>
    </source>
</evidence>
<dbReference type="EMBL" id="MU167299">
    <property type="protein sequence ID" value="KAG0144267.1"/>
    <property type="molecule type" value="Genomic_DNA"/>
</dbReference>
<evidence type="ECO:0000313" key="3">
    <source>
        <dbReference type="EMBL" id="KAG0144267.1"/>
    </source>
</evidence>
<keyword evidence="2" id="KW-0732">Signal</keyword>
<proteinExistence type="predicted"/>
<dbReference type="AlphaFoldDB" id="A0A9P6NES4"/>
<reference evidence="3" key="1">
    <citation type="submission" date="2013-11" db="EMBL/GenBank/DDBJ databases">
        <title>Genome sequence of the fusiform rust pathogen reveals effectors for host alternation and coevolution with pine.</title>
        <authorList>
            <consortium name="DOE Joint Genome Institute"/>
            <person name="Smith K."/>
            <person name="Pendleton A."/>
            <person name="Kubisiak T."/>
            <person name="Anderson C."/>
            <person name="Salamov A."/>
            <person name="Aerts A."/>
            <person name="Riley R."/>
            <person name="Clum A."/>
            <person name="Lindquist E."/>
            <person name="Ence D."/>
            <person name="Campbell M."/>
            <person name="Kronenberg Z."/>
            <person name="Feau N."/>
            <person name="Dhillon B."/>
            <person name="Hamelin R."/>
            <person name="Burleigh J."/>
            <person name="Smith J."/>
            <person name="Yandell M."/>
            <person name="Nelson C."/>
            <person name="Grigoriev I."/>
            <person name="Davis J."/>
        </authorList>
    </citation>
    <scope>NUCLEOTIDE SEQUENCE</scope>
    <source>
        <strain evidence="3">G11</strain>
    </source>
</reference>
<feature type="signal peptide" evidence="2">
    <location>
        <begin position="1"/>
        <end position="27"/>
    </location>
</feature>
<name>A0A9P6NES4_9BASI</name>
<comment type="caution">
    <text evidence="3">The sequence shown here is derived from an EMBL/GenBank/DDBJ whole genome shotgun (WGS) entry which is preliminary data.</text>
</comment>
<feature type="chain" id="PRO_5040161581" evidence="2">
    <location>
        <begin position="28"/>
        <end position="94"/>
    </location>
</feature>
<accession>A0A9P6NES4</accession>
<feature type="region of interest" description="Disordered" evidence="1">
    <location>
        <begin position="70"/>
        <end position="94"/>
    </location>
</feature>
<protein>
    <submittedName>
        <fullName evidence="3">Uncharacterized protein</fullName>
    </submittedName>
</protein>
<evidence type="ECO:0000313" key="4">
    <source>
        <dbReference type="Proteomes" id="UP000886653"/>
    </source>
</evidence>
<organism evidence="3 4">
    <name type="scientific">Cronartium quercuum f. sp. fusiforme G11</name>
    <dbReference type="NCBI Taxonomy" id="708437"/>
    <lineage>
        <taxon>Eukaryota</taxon>
        <taxon>Fungi</taxon>
        <taxon>Dikarya</taxon>
        <taxon>Basidiomycota</taxon>
        <taxon>Pucciniomycotina</taxon>
        <taxon>Pucciniomycetes</taxon>
        <taxon>Pucciniales</taxon>
        <taxon>Coleosporiaceae</taxon>
        <taxon>Cronartium</taxon>
    </lineage>
</organism>
<keyword evidence="4" id="KW-1185">Reference proteome</keyword>
<gene>
    <name evidence="3" type="ORF">CROQUDRAFT_660235</name>
</gene>
<sequence>MPVQKKTIFVFVLAILSASMICREAMATPLNQDKGPVMSGHDKLPVRGSDGIMLGKESYIKVADPSAGDEQVPKYAVDTPPKVPSYLKHSTSSG</sequence>